<dbReference type="Proteomes" id="UP000696280">
    <property type="component" value="Unassembled WGS sequence"/>
</dbReference>
<keyword evidence="3" id="KW-1185">Reference proteome</keyword>
<dbReference type="AlphaFoldDB" id="A0A9N9PLN7"/>
<reference evidence="2" key="1">
    <citation type="submission" date="2021-07" db="EMBL/GenBank/DDBJ databases">
        <authorList>
            <person name="Durling M."/>
        </authorList>
    </citation>
    <scope>NUCLEOTIDE SEQUENCE</scope>
</reference>
<accession>A0A9N9PLN7</accession>
<proteinExistence type="predicted"/>
<keyword evidence="1" id="KW-0732">Signal</keyword>
<sequence length="102" mass="10757">MQFRKLLIIAALATSVSAGNGYTWAYCQNLPSGGDDSGATAGVCNSLVPAGTCSDCKVQQALLDPQRITKCTSVGRNIDPRNWANRCRDSMYGAGRKTGIGN</sequence>
<evidence type="ECO:0000313" key="3">
    <source>
        <dbReference type="Proteomes" id="UP000696280"/>
    </source>
</evidence>
<comment type="caution">
    <text evidence="2">The sequence shown here is derived from an EMBL/GenBank/DDBJ whole genome shotgun (WGS) entry which is preliminary data.</text>
</comment>
<gene>
    <name evidence="2" type="ORF">HYFRA_00007262</name>
</gene>
<name>A0A9N9PLN7_9HELO</name>
<organism evidence="2 3">
    <name type="scientific">Hymenoscyphus fraxineus</name>
    <dbReference type="NCBI Taxonomy" id="746836"/>
    <lineage>
        <taxon>Eukaryota</taxon>
        <taxon>Fungi</taxon>
        <taxon>Dikarya</taxon>
        <taxon>Ascomycota</taxon>
        <taxon>Pezizomycotina</taxon>
        <taxon>Leotiomycetes</taxon>
        <taxon>Helotiales</taxon>
        <taxon>Helotiaceae</taxon>
        <taxon>Hymenoscyphus</taxon>
    </lineage>
</organism>
<feature type="signal peptide" evidence="1">
    <location>
        <begin position="1"/>
        <end position="18"/>
    </location>
</feature>
<evidence type="ECO:0000256" key="1">
    <source>
        <dbReference type="SAM" id="SignalP"/>
    </source>
</evidence>
<evidence type="ECO:0000313" key="2">
    <source>
        <dbReference type="EMBL" id="CAG8951351.1"/>
    </source>
</evidence>
<dbReference type="EMBL" id="CAJVRL010000043">
    <property type="protein sequence ID" value="CAG8951351.1"/>
    <property type="molecule type" value="Genomic_DNA"/>
</dbReference>
<protein>
    <submittedName>
        <fullName evidence="2">Uncharacterized protein</fullName>
    </submittedName>
</protein>
<feature type="chain" id="PRO_5040419441" evidence="1">
    <location>
        <begin position="19"/>
        <end position="102"/>
    </location>
</feature>